<evidence type="ECO:0000256" key="6">
    <source>
        <dbReference type="ARBA" id="ARBA00022729"/>
    </source>
</evidence>
<evidence type="ECO:0000256" key="8">
    <source>
        <dbReference type="ARBA" id="ARBA00023180"/>
    </source>
</evidence>
<feature type="non-terminal residue" evidence="15">
    <location>
        <position position="986"/>
    </location>
</feature>
<dbReference type="Pfam" id="PF22666">
    <property type="entry name" value="Glyco_hydro_2_N2"/>
    <property type="match status" value="1"/>
</dbReference>
<keyword evidence="10" id="KW-0326">Glycosidase</keyword>
<dbReference type="InterPro" id="IPR054593">
    <property type="entry name" value="Beta-mannosidase-like_N2"/>
</dbReference>
<dbReference type="EMBL" id="OB661664">
    <property type="protein sequence ID" value="CAD7228706.1"/>
    <property type="molecule type" value="Genomic_DNA"/>
</dbReference>
<feature type="domain" description="Mannosidase Ig/CBM-like" evidence="13">
    <location>
        <begin position="839"/>
        <end position="926"/>
    </location>
</feature>
<dbReference type="PANTHER" id="PTHR43730">
    <property type="entry name" value="BETA-MANNOSIDASE"/>
    <property type="match status" value="1"/>
</dbReference>
<dbReference type="OrthoDB" id="2866996at2759"/>
<evidence type="ECO:0000256" key="5">
    <source>
        <dbReference type="ARBA" id="ARBA00012754"/>
    </source>
</evidence>
<dbReference type="InterPro" id="IPR008979">
    <property type="entry name" value="Galactose-bd-like_sf"/>
</dbReference>
<dbReference type="EC" id="3.2.1.25" evidence="5"/>
<evidence type="ECO:0000313" key="15">
    <source>
        <dbReference type="EMBL" id="CAD7228706.1"/>
    </source>
</evidence>
<dbReference type="FunFam" id="2.60.120.260:FF:000060">
    <property type="entry name" value="Probable beta-mannosidase"/>
    <property type="match status" value="1"/>
</dbReference>
<dbReference type="AlphaFoldDB" id="A0A7R8ZRB1"/>
<gene>
    <name evidence="15" type="ORF">CTOB1V02_LOCUS6584</name>
</gene>
<keyword evidence="9" id="KW-0458">Lysosome</keyword>
<dbReference type="SUPFAM" id="SSF49303">
    <property type="entry name" value="beta-Galactosidase/glucuronidase domain"/>
    <property type="match status" value="1"/>
</dbReference>
<dbReference type="PANTHER" id="PTHR43730:SF1">
    <property type="entry name" value="BETA-MANNOSIDASE"/>
    <property type="match status" value="1"/>
</dbReference>
<dbReference type="InterPro" id="IPR017853">
    <property type="entry name" value="GH"/>
</dbReference>
<feature type="region of interest" description="Disordered" evidence="12">
    <location>
        <begin position="148"/>
        <end position="203"/>
    </location>
</feature>
<keyword evidence="6" id="KW-0732">Signal</keyword>
<evidence type="ECO:0000256" key="10">
    <source>
        <dbReference type="ARBA" id="ARBA00023295"/>
    </source>
</evidence>
<proteinExistence type="inferred from homology"/>
<evidence type="ECO:0000256" key="9">
    <source>
        <dbReference type="ARBA" id="ARBA00023228"/>
    </source>
</evidence>
<dbReference type="Gene3D" id="3.20.20.80">
    <property type="entry name" value="Glycosidases"/>
    <property type="match status" value="2"/>
</dbReference>
<feature type="compositionally biased region" description="Polar residues" evidence="12">
    <location>
        <begin position="186"/>
        <end position="198"/>
    </location>
</feature>
<feature type="domain" description="Beta-mannosidase-like galactose-binding" evidence="14">
    <location>
        <begin position="245"/>
        <end position="415"/>
    </location>
</feature>
<accession>A0A7R8ZRB1</accession>
<keyword evidence="8" id="KW-0325">Glycoprotein</keyword>
<evidence type="ECO:0000256" key="3">
    <source>
        <dbReference type="ARBA" id="ARBA00004740"/>
    </source>
</evidence>
<dbReference type="Gene3D" id="2.60.40.10">
    <property type="entry name" value="Immunoglobulins"/>
    <property type="match status" value="1"/>
</dbReference>
<dbReference type="SUPFAM" id="SSF49785">
    <property type="entry name" value="Galactose-binding domain-like"/>
    <property type="match status" value="1"/>
</dbReference>
<comment type="catalytic activity">
    <reaction evidence="1">
        <text>Hydrolysis of terminal, non-reducing beta-D-mannose residues in beta-D-mannosides.</text>
        <dbReference type="EC" id="3.2.1.25"/>
    </reaction>
</comment>
<evidence type="ECO:0000256" key="2">
    <source>
        <dbReference type="ARBA" id="ARBA00004371"/>
    </source>
</evidence>
<protein>
    <recommendedName>
        <fullName evidence="5">beta-mannosidase</fullName>
        <ecNumber evidence="5">3.2.1.25</ecNumber>
    </recommendedName>
    <alternativeName>
        <fullName evidence="11">Mannanase</fullName>
    </alternativeName>
</protein>
<evidence type="ECO:0000259" key="13">
    <source>
        <dbReference type="Pfam" id="PF17786"/>
    </source>
</evidence>
<dbReference type="InterPro" id="IPR050887">
    <property type="entry name" value="Beta-mannosidase_GH2"/>
</dbReference>
<sequence>MGWDGDLPMEQSKFGPIECRAKPVLHDWEVNAFLAQAVSPLAKGKQNLSVHSLKLDRVDARPIHVASLFLRGVSTVLFLLGVCNYPVALKDNLPHSFFDGKLFHYYYMRSKLGSKVRPLCENMEEAYNTFVKLKDVIQSVKEEPKARACSSDTISSGSGTTASTAQLSPHSSSASRNPSAATTAPQSLQSSGRNSQGFPSPYNAPSCSSAGAAGCSFSRSPSVTSSATPKSRHSSSGISEAPKKSAIVPGGIYTDLMRAGIIEDIYRGDNDEVYKWVGRENWTFITTFDVSSDLLEMKNVELICEGIDTFSTISINSVNVGTTDNMFVKYSFPIKGALKFSWQVGSNSLSLSIASPVDKAAEAYKAHEEEYGYPVLPACVPPEYHGECHANMIRKMQASFSWDWGPSFPSSGIWRDIYIRGYNDIHIQDVLVNSKREINGWTTSVRVYLGKTNLHQGTLSVALPELQIQKDLIVDITSNQNGEVYTEGSIFIPLSSGVQSWWPNGEGSQTLYSLKVSFKSDSECDFFKPLRIGFRTVRLIQEPIPGTSTGLTFDFEINGVRIFMKGSNWIPADVLPERLTRSYIRELLESVRDANMNMLRVWGGGIYELESFYELADELGILIWEDFMFACSMYPAKGSFLDSVVAEVRTQVKRLQHHASLALWAGNNENEAALRFNWYGTVNQFETYKSDYVELYVDTVRHTYTFMTMRQTLGTGAHTRGPGLHPNMVNMHFGASTFDETKEGFPYLLYLISVHQSMAVKIQTEFYRRSMSEIFENDEGKIMGALYWQLQDIWPGASWASLEYGGRWKMLHYFAKEFFQRLIVVPYLSINGSDVFCSAVTDESVDQKGNLSVSVLSFDTFEAVFKSEIDVSLSPRSAKVVFQESIEEMLNLVDPERLESMKREVFLWFTLTLGEKVATGFQFLSEPMEFIGLKPFVLEVGYVSLQTSSHFRAEPVVMGVSYGVVFVVLFTLEYQPLSVLTKEWIN</sequence>
<evidence type="ECO:0000256" key="1">
    <source>
        <dbReference type="ARBA" id="ARBA00000829"/>
    </source>
</evidence>
<evidence type="ECO:0000256" key="11">
    <source>
        <dbReference type="ARBA" id="ARBA00033445"/>
    </source>
</evidence>
<dbReference type="Pfam" id="PF17786">
    <property type="entry name" value="Mannosidase_ig"/>
    <property type="match status" value="1"/>
</dbReference>
<evidence type="ECO:0000256" key="12">
    <source>
        <dbReference type="SAM" id="MobiDB-lite"/>
    </source>
</evidence>
<evidence type="ECO:0000256" key="7">
    <source>
        <dbReference type="ARBA" id="ARBA00022801"/>
    </source>
</evidence>
<comment type="subcellular location">
    <subcellularLocation>
        <location evidence="2">Lysosome</location>
    </subcellularLocation>
</comment>
<keyword evidence="7" id="KW-0378">Hydrolase</keyword>
<dbReference type="InterPro" id="IPR041447">
    <property type="entry name" value="Mannosidase_ig"/>
</dbReference>
<dbReference type="GO" id="GO:0006516">
    <property type="term" value="P:glycoprotein catabolic process"/>
    <property type="evidence" value="ECO:0007669"/>
    <property type="project" value="TreeGrafter"/>
</dbReference>
<organism evidence="15">
    <name type="scientific">Cyprideis torosa</name>
    <dbReference type="NCBI Taxonomy" id="163714"/>
    <lineage>
        <taxon>Eukaryota</taxon>
        <taxon>Metazoa</taxon>
        <taxon>Ecdysozoa</taxon>
        <taxon>Arthropoda</taxon>
        <taxon>Crustacea</taxon>
        <taxon>Oligostraca</taxon>
        <taxon>Ostracoda</taxon>
        <taxon>Podocopa</taxon>
        <taxon>Podocopida</taxon>
        <taxon>Cytherocopina</taxon>
        <taxon>Cytheroidea</taxon>
        <taxon>Cytherideidae</taxon>
        <taxon>Cyprideis</taxon>
    </lineage>
</organism>
<dbReference type="SUPFAM" id="SSF51445">
    <property type="entry name" value="(Trans)glycosidases"/>
    <property type="match status" value="1"/>
</dbReference>
<dbReference type="GO" id="GO:0004567">
    <property type="term" value="F:beta-mannosidase activity"/>
    <property type="evidence" value="ECO:0007669"/>
    <property type="project" value="UniProtKB-EC"/>
</dbReference>
<name>A0A7R8ZRB1_9CRUS</name>
<comment type="similarity">
    <text evidence="4">Belongs to the glycosyl hydrolase 2 family.</text>
</comment>
<feature type="region of interest" description="Disordered" evidence="12">
    <location>
        <begin position="221"/>
        <end position="242"/>
    </location>
</feature>
<dbReference type="GO" id="GO:0005764">
    <property type="term" value="C:lysosome"/>
    <property type="evidence" value="ECO:0007669"/>
    <property type="project" value="UniProtKB-SubCell"/>
</dbReference>
<dbReference type="InterPro" id="IPR013783">
    <property type="entry name" value="Ig-like_fold"/>
</dbReference>
<feature type="compositionally biased region" description="Low complexity" evidence="12">
    <location>
        <begin position="150"/>
        <end position="185"/>
    </location>
</feature>
<feature type="compositionally biased region" description="Polar residues" evidence="12">
    <location>
        <begin position="221"/>
        <end position="238"/>
    </location>
</feature>
<reference evidence="15" key="1">
    <citation type="submission" date="2020-11" db="EMBL/GenBank/DDBJ databases">
        <authorList>
            <person name="Tran Van P."/>
        </authorList>
    </citation>
    <scope>NUCLEOTIDE SEQUENCE</scope>
</reference>
<dbReference type="Gene3D" id="2.60.120.260">
    <property type="entry name" value="Galactose-binding domain-like"/>
    <property type="match status" value="1"/>
</dbReference>
<comment type="pathway">
    <text evidence="3">Glycan metabolism; N-glycan degradation.</text>
</comment>
<evidence type="ECO:0000259" key="14">
    <source>
        <dbReference type="Pfam" id="PF22666"/>
    </source>
</evidence>
<dbReference type="InterPro" id="IPR036156">
    <property type="entry name" value="Beta-gal/glucu_dom_sf"/>
</dbReference>
<evidence type="ECO:0000256" key="4">
    <source>
        <dbReference type="ARBA" id="ARBA00007401"/>
    </source>
</evidence>